<dbReference type="EMBL" id="KU529794">
    <property type="protein sequence ID" value="AMQ36014.1"/>
    <property type="molecule type" value="Genomic_DNA"/>
</dbReference>
<evidence type="ECO:0000313" key="3">
    <source>
        <dbReference type="EMBL" id="AMQ35780.1"/>
    </source>
</evidence>
<dbReference type="EMBL" id="KU529793">
    <property type="protein sequence ID" value="AMQ35897.1"/>
    <property type="molecule type" value="Genomic_DNA"/>
</dbReference>
<dbReference type="EMBL" id="KU666537">
    <property type="protein sequence ID" value="ANY57572.1"/>
    <property type="molecule type" value="Genomic_DNA"/>
</dbReference>
<dbReference type="GeneID" id="912231"/>
<dbReference type="GO" id="GO:0019028">
    <property type="term" value="C:viral capsid"/>
    <property type="evidence" value="ECO:0007669"/>
    <property type="project" value="InterPro"/>
</dbReference>
<evidence type="ECO:0000313" key="1">
    <source>
        <dbReference type="EMBL" id="AAG27351.1"/>
    </source>
</evidence>
<reference evidence="1 10" key="1">
    <citation type="journal article" date="2000" name="Virology">
        <title>Sequence analysis of the Plutella xylostella granulovirus genome.</title>
        <authorList>
            <person name="Hashimoto Y."/>
            <person name="Hayakawa T."/>
            <person name="Ueno Y."/>
            <person name="Fujita T."/>
            <person name="Sano Y."/>
            <person name="Matsumoto T."/>
        </authorList>
    </citation>
    <scope>NUCLEOTIDE SEQUENCE [LARGE SCALE GENOMIC DNA]</scope>
    <source>
        <strain evidence="1 10">K1</strain>
    </source>
</reference>
<dbReference type="Pfam" id="PF05073">
    <property type="entry name" value="Baculo_p24"/>
    <property type="match status" value="1"/>
</dbReference>
<evidence type="ECO:0000313" key="6">
    <source>
        <dbReference type="EMBL" id="ANY57572.1"/>
    </source>
</evidence>
<dbReference type="InterPro" id="IPR007765">
    <property type="entry name" value="Baculo_p24"/>
</dbReference>
<keyword evidence="10" id="KW-1185">Reference proteome</keyword>
<organism evidence="1 10">
    <name type="scientific">Plutella xylostella granulovirus</name>
    <dbReference type="NCBI Taxonomy" id="98383"/>
    <lineage>
        <taxon>Viruses</taxon>
        <taxon>Viruses incertae sedis</taxon>
        <taxon>Naldaviricetes</taxon>
        <taxon>Lefavirales</taxon>
        <taxon>Baculoviridae</taxon>
        <taxon>Betabaculovirus</taxon>
        <taxon>Betabaculovirus pluxylostellae</taxon>
    </lineage>
</organism>
<dbReference type="EMBL" id="MN099285">
    <property type="protein sequence ID" value="QKV50094.1"/>
    <property type="molecule type" value="Genomic_DNA"/>
</dbReference>
<dbReference type="OrthoDB" id="18599at10239"/>
<sequence>MSFEYNSEPIEVFIVTNDEGMVNGYAEVSVVCQMLSPYTRLNVSQLWNATPTSYKIQNNGKNYVHAIVICKYLASVSESDSQSYKNLRQLVRDLMVGDQKDDNDALEEIKNNLHDIKHTLTQKDDQSNLLSDMNALLRIFKTEIINELKPEPEVVTDLI</sequence>
<gene>
    <name evidence="1" type="primary">Pxorf53</name>
    <name evidence="7" type="synonym">ORF51</name>
    <name evidence="6" type="synonym">PlxyGV053</name>
    <name evidence="2" type="synonym">PxGV-Corf51</name>
    <name evidence="3" type="synonym">PxGV-Korf51</name>
    <name evidence="4" type="synonym">PxGV-Morf51</name>
    <name evidence="5" type="synonym">PxGV-Torf51</name>
</gene>
<accession>Q9DVY0</accession>
<evidence type="ECO:0000313" key="9">
    <source>
        <dbReference type="EMBL" id="QKV50212.1"/>
    </source>
</evidence>
<dbReference type="EMBL" id="KU529791">
    <property type="protein sequence ID" value="AMQ35663.1"/>
    <property type="molecule type" value="Genomic_DNA"/>
</dbReference>
<dbReference type="RefSeq" id="NP_068272.1">
    <property type="nucleotide sequence ID" value="NC_002593.1"/>
</dbReference>
<evidence type="ECO:0000313" key="2">
    <source>
        <dbReference type="EMBL" id="AMQ35663.1"/>
    </source>
</evidence>
<dbReference type="EMBL" id="KU529792">
    <property type="protein sequence ID" value="AMQ35780.1"/>
    <property type="molecule type" value="Genomic_DNA"/>
</dbReference>
<reference evidence="7" key="4">
    <citation type="submission" date="2019-06" db="EMBL/GenBank/DDBJ databases">
        <title>Plutella xylostella granulovirus.</title>
        <authorList>
            <person name="Li L."/>
            <person name="Zhang M."/>
        </authorList>
    </citation>
    <scope>NUCLEOTIDE SEQUENCE</scope>
    <source>
        <strain evidence="8">PlxyGV_B</strain>
        <strain evidence="9">PlxyGV_NW</strain>
        <strain evidence="7">PlxyGV_W</strain>
    </source>
</reference>
<evidence type="ECO:0000313" key="10">
    <source>
        <dbReference type="Proteomes" id="UP000201310"/>
    </source>
</evidence>
<dbReference type="KEGG" id="vg:912231"/>
<evidence type="ECO:0000313" key="5">
    <source>
        <dbReference type="EMBL" id="AMQ36014.1"/>
    </source>
</evidence>
<proteinExistence type="predicted"/>
<evidence type="ECO:0000313" key="4">
    <source>
        <dbReference type="EMBL" id="AMQ35897.1"/>
    </source>
</evidence>
<reference evidence="2" key="3">
    <citation type="submission" date="2016-01" db="EMBL/GenBank/DDBJ databases">
        <title>Complete Genome Sequences of Four Plutella xylostella Granulovirus Isolates.</title>
        <authorList>
            <person name="Spence R.J."/>
            <person name="Noune C."/>
            <person name="Hauxwell C."/>
        </authorList>
    </citation>
    <scope>NUCLEOTIDE SEQUENCE</scope>
    <source>
        <strain evidence="2">PxGV_C</strain>
        <strain evidence="3">PxGV_K</strain>
        <strain evidence="4">PxGV_M</strain>
        <strain evidence="5">PxGV_T</strain>
    </source>
</reference>
<dbReference type="EMBL" id="MN099286">
    <property type="protein sequence ID" value="QKV50212.1"/>
    <property type="molecule type" value="Genomic_DNA"/>
</dbReference>
<evidence type="ECO:0000313" key="7">
    <source>
        <dbReference type="EMBL" id="QKV49976.1"/>
    </source>
</evidence>
<dbReference type="EMBL" id="AF270937">
    <property type="protein sequence ID" value="AAG27351.1"/>
    <property type="molecule type" value="Genomic_DNA"/>
</dbReference>
<dbReference type="Proteomes" id="UP000201310">
    <property type="component" value="Segment"/>
</dbReference>
<evidence type="ECO:0000313" key="8">
    <source>
        <dbReference type="EMBL" id="QKV50094.1"/>
    </source>
</evidence>
<reference evidence="6" key="2">
    <citation type="journal article" date="2016" name="Arch. Virol.">
        <title>The comparative analysis of complete genome sequences from two South African betabaculoviruses: Phthorimaea operculella granulovirus and Plutella xylostella granulovirus.</title>
        <authorList>
            <person name="Jukes M.D."/>
            <person name="Motsoeneng B.M."/>
            <person name="Knox C.M."/>
            <person name="Hill M.P."/>
            <person name="Moore S.D."/>
        </authorList>
    </citation>
    <scope>NUCLEOTIDE SEQUENCE</scope>
    <source>
        <strain evidence="6">SA</strain>
    </source>
</reference>
<name>Q9DVY0_9BBAC</name>
<dbReference type="EMBL" id="MN099284">
    <property type="protein sequence ID" value="QKV49976.1"/>
    <property type="molecule type" value="Genomic_DNA"/>
</dbReference>
<protein>
    <submittedName>
        <fullName evidence="2 7">ORF51 protein</fullName>
    </submittedName>
    <submittedName>
        <fullName evidence="6">PlxyGVORF53 protein</fullName>
    </submittedName>
    <submittedName>
        <fullName evidence="3">PxGV-Korf51 protein</fullName>
    </submittedName>
    <submittedName>
        <fullName evidence="4">PxGV-Morf51 protein</fullName>
    </submittedName>
    <submittedName>
        <fullName evidence="5">PxGV-Torf51 protein</fullName>
    </submittedName>
    <submittedName>
        <fullName evidence="1">PxORF53 peptide</fullName>
    </submittedName>
</protein>